<dbReference type="SUPFAM" id="SSF53474">
    <property type="entry name" value="alpha/beta-Hydrolases"/>
    <property type="match status" value="1"/>
</dbReference>
<dbReference type="KEGG" id="sku:Sulku_1208"/>
<accession>E4TX30</accession>
<dbReference type="InterPro" id="IPR021301">
    <property type="entry name" value="DUF2779"/>
</dbReference>
<dbReference type="eggNOG" id="COG1075">
    <property type="taxonomic scope" value="Bacteria"/>
</dbReference>
<dbReference type="InterPro" id="IPR029058">
    <property type="entry name" value="AB_hydrolase_fold"/>
</dbReference>
<dbReference type="Proteomes" id="UP000008721">
    <property type="component" value="Chromosome"/>
</dbReference>
<gene>
    <name evidence="3" type="ordered locus">Sulku_1208</name>
</gene>
<name>E4TX30_SULKY</name>
<dbReference type="EMBL" id="CP002355">
    <property type="protein sequence ID" value="ADR33871.1"/>
    <property type="molecule type" value="Genomic_DNA"/>
</dbReference>
<feature type="domain" description="DUF2779" evidence="2">
    <location>
        <begin position="560"/>
        <end position="684"/>
    </location>
</feature>
<proteinExistence type="predicted"/>
<dbReference type="Gene3D" id="3.40.50.1820">
    <property type="entry name" value="alpha/beta hydrolase"/>
    <property type="match status" value="1"/>
</dbReference>
<sequence>MNIHYEINNKNDHLIIFVHGLQGSKETFFEPKDKTFFHEHFEQSILDHVDIGYLEYHTEDILSKKSIVFLLYKIFGFTKNEPIENLNIEELSTFAALKIEKVIPQYKSINFISHSMGGLIVKGVLIKNADIFEKTNFYITLATPHRGTNKAKFLNGINRQVKSLEENSQIIKYLTDNYLILQNQLNRHYYRATDESWVLPKENAFPIFEEMHTSPVDCSHTDIAKPRHNLYLAPLIYDINKKIKNYLSLNKISKELYRIEERISMLLSKSLYIRGIQCPKSLWLKKHKPSVLTIENESAEAILETGNVIGDLACNLFPNGQKVPFNKDYKQMLDTTKQYIENNVPYIYEATFNYNGILVMIDILHVDASGFSIYEVKSSTSVKDIYIHDVSIQYYVLKNLGLNIKSTNIVHVDSSYVRGNSLDIYKLFSVVDISDEVEKIQVDIPNILESFESYLSNKMNEPAIEIGKHCKNPYECDAMHYCWKVQRSIPDYSVFNIFNLGSKNQVELYDQGIVQIEEIPDSYKMTPLQRQKVDNWKAQRTHIDRDAIGEFLSTLSYPIYHLDFETFQQAVPQWSGISPYQQIPFQYSLHIEHADGTLEHREFLAPAGADPRYALAQQLIRDIPNNVTVLAYNMSFERGVIEKLAQSFPDLSESLNSILPNLRDLMVPFQKAHYVTPSMNGSYSIKYVLPALVPEMADAYKQLDGVQNGSEAMNAYARLATMTSNEQERIRRALLEYCKLDTLAMVRVHQKLREVIHD</sequence>
<evidence type="ECO:0000259" key="2">
    <source>
        <dbReference type="Pfam" id="PF11074"/>
    </source>
</evidence>
<protein>
    <recommendedName>
        <fullName evidence="5">DUF2779 domain-containing protein</fullName>
    </recommendedName>
</protein>
<dbReference type="Pfam" id="PF11074">
    <property type="entry name" value="DUF2779"/>
    <property type="match status" value="1"/>
</dbReference>
<keyword evidence="4" id="KW-1185">Reference proteome</keyword>
<evidence type="ECO:0008006" key="5">
    <source>
        <dbReference type="Google" id="ProtNLM"/>
    </source>
</evidence>
<evidence type="ECO:0000313" key="3">
    <source>
        <dbReference type="EMBL" id="ADR33871.1"/>
    </source>
</evidence>
<reference evidence="3 4" key="1">
    <citation type="journal article" date="2012" name="Stand. Genomic Sci.">
        <title>Complete genome sequence of the sulfur compounds oxidizing chemolithoautotroph Sulfuricurvum kujiense type strain (YK-1(T)).</title>
        <authorList>
            <person name="Han C."/>
            <person name="Kotsyurbenko O."/>
            <person name="Chertkov O."/>
            <person name="Held B."/>
            <person name="Lapidus A."/>
            <person name="Nolan M."/>
            <person name="Lucas S."/>
            <person name="Hammon N."/>
            <person name="Deshpande S."/>
            <person name="Cheng J.F."/>
            <person name="Tapia R."/>
            <person name="Goodwin L.A."/>
            <person name="Pitluck S."/>
            <person name="Liolios K."/>
            <person name="Pagani I."/>
            <person name="Ivanova N."/>
            <person name="Mavromatis K."/>
            <person name="Mikhailova N."/>
            <person name="Pati A."/>
            <person name="Chen A."/>
            <person name="Palaniappan K."/>
            <person name="Land M."/>
            <person name="Hauser L."/>
            <person name="Chang Y.J."/>
            <person name="Jeffries C.D."/>
            <person name="Brambilla E.M."/>
            <person name="Rohde M."/>
            <person name="Spring S."/>
            <person name="Sikorski J."/>
            <person name="Goker M."/>
            <person name="Woyke T."/>
            <person name="Bristow J."/>
            <person name="Eisen J.A."/>
            <person name="Markowitz V."/>
            <person name="Hugenholtz P."/>
            <person name="Kyrpides N.C."/>
            <person name="Klenk H.P."/>
            <person name="Detter J.C."/>
        </authorList>
    </citation>
    <scope>NUCLEOTIDE SEQUENCE [LARGE SCALE GENOMIC DNA]</scope>
    <source>
        <strain evidence="4">ATCC BAA-921 / DSM 16994 / JCM 11577 / YK-1</strain>
    </source>
</reference>
<feature type="domain" description="DUF676" evidence="1">
    <location>
        <begin position="9"/>
        <end position="162"/>
    </location>
</feature>
<dbReference type="Pfam" id="PF05057">
    <property type="entry name" value="DUF676"/>
    <property type="match status" value="1"/>
</dbReference>
<evidence type="ECO:0000313" key="4">
    <source>
        <dbReference type="Proteomes" id="UP000008721"/>
    </source>
</evidence>
<dbReference type="OrthoDB" id="9783873at2"/>
<organism evidence="3 4">
    <name type="scientific">Sulfuricurvum kujiense (strain ATCC BAA-921 / DSM 16994 / JCM 11577 / YK-1)</name>
    <dbReference type="NCBI Taxonomy" id="709032"/>
    <lineage>
        <taxon>Bacteria</taxon>
        <taxon>Pseudomonadati</taxon>
        <taxon>Campylobacterota</taxon>
        <taxon>Epsilonproteobacteria</taxon>
        <taxon>Campylobacterales</taxon>
        <taxon>Sulfurimonadaceae</taxon>
        <taxon>Sulfuricurvum</taxon>
    </lineage>
</organism>
<dbReference type="HOGENOM" id="CLU_367575_0_0_7"/>
<dbReference type="InterPro" id="IPR007751">
    <property type="entry name" value="DUF676_lipase-like"/>
</dbReference>
<dbReference type="STRING" id="709032.Sulku_1208"/>
<dbReference type="AlphaFoldDB" id="E4TX30"/>
<evidence type="ECO:0000259" key="1">
    <source>
        <dbReference type="Pfam" id="PF05057"/>
    </source>
</evidence>